<sequence length="186" mass="20475">MNTITPDKNVKWGVLFLAIAGFWAYIFFAAIHAVMPTNPITLPTGKTLGIALWFPQGWGFFSKNPREPQFRVLDLSDGSLLPAWPNNMPANLFGIKRFGRSQGIEGGLLVSMIPETSKGKCEESPYSCLNKADKTLTLNNPTPNPTICGELGFVFQEPVPWAWSSGEENIEMPSTVVRVRVACSVN</sequence>
<dbReference type="InterPro" id="IPR023902">
    <property type="entry name" value="Sporulation_SdpA"/>
</dbReference>
<dbReference type="Pfam" id="PF17418">
    <property type="entry name" value="SdpA"/>
    <property type="match status" value="1"/>
</dbReference>
<keyword evidence="1" id="KW-1133">Transmembrane helix</keyword>
<gene>
    <name evidence="2" type="ORF">SAMN04487970_10845</name>
</gene>
<keyword evidence="1" id="KW-0812">Transmembrane</keyword>
<feature type="transmembrane region" description="Helical" evidence="1">
    <location>
        <begin position="12"/>
        <end position="34"/>
    </location>
</feature>
<accession>A0A1G4TZV6</accession>
<dbReference type="NCBIfam" id="TIGR04034">
    <property type="entry name" value="export_SdpA"/>
    <property type="match status" value="1"/>
</dbReference>
<keyword evidence="1" id="KW-0472">Membrane</keyword>
<dbReference type="STRING" id="624147.SAMN04487970_10845"/>
<reference evidence="3" key="1">
    <citation type="submission" date="2016-10" db="EMBL/GenBank/DDBJ databases">
        <authorList>
            <person name="Varghese N."/>
            <person name="Submissions S."/>
        </authorList>
    </citation>
    <scope>NUCLEOTIDE SEQUENCE [LARGE SCALE GENOMIC DNA]</scope>
    <source>
        <strain evidence="3">CGMCC 1.8946</strain>
    </source>
</reference>
<dbReference type="OrthoDB" id="799068at2"/>
<keyword evidence="3" id="KW-1185">Reference proteome</keyword>
<protein>
    <submittedName>
        <fullName evidence="2">Antimicrobial peptide system protein, SdpA family</fullName>
    </submittedName>
</protein>
<evidence type="ECO:0000256" key="1">
    <source>
        <dbReference type="SAM" id="Phobius"/>
    </source>
</evidence>
<dbReference type="Proteomes" id="UP000198601">
    <property type="component" value="Unassembled WGS sequence"/>
</dbReference>
<organism evidence="2 3">
    <name type="scientific">Paenibacillus tianmuensis</name>
    <dbReference type="NCBI Taxonomy" id="624147"/>
    <lineage>
        <taxon>Bacteria</taxon>
        <taxon>Bacillati</taxon>
        <taxon>Bacillota</taxon>
        <taxon>Bacilli</taxon>
        <taxon>Bacillales</taxon>
        <taxon>Paenibacillaceae</taxon>
        <taxon>Paenibacillus</taxon>
    </lineage>
</organism>
<proteinExistence type="predicted"/>
<evidence type="ECO:0000313" key="2">
    <source>
        <dbReference type="EMBL" id="SCW86924.1"/>
    </source>
</evidence>
<dbReference type="AlphaFoldDB" id="A0A1G4TZV6"/>
<evidence type="ECO:0000313" key="3">
    <source>
        <dbReference type="Proteomes" id="UP000198601"/>
    </source>
</evidence>
<dbReference type="RefSeq" id="WP_090677369.1">
    <property type="nucleotide sequence ID" value="NZ_FMTT01000084.1"/>
</dbReference>
<dbReference type="EMBL" id="FMTT01000084">
    <property type="protein sequence ID" value="SCW86924.1"/>
    <property type="molecule type" value="Genomic_DNA"/>
</dbReference>
<name>A0A1G4TZV6_9BACL</name>